<proteinExistence type="inferred from homology"/>
<evidence type="ECO:0000313" key="6">
    <source>
        <dbReference type="EMBL" id="STR00595.1"/>
    </source>
</evidence>
<evidence type="ECO:0000256" key="2">
    <source>
        <dbReference type="ARBA" id="ARBA00022676"/>
    </source>
</evidence>
<reference evidence="6 7" key="1">
    <citation type="submission" date="2018-06" db="EMBL/GenBank/DDBJ databases">
        <authorList>
            <consortium name="Pathogen Informatics"/>
            <person name="Doyle S."/>
        </authorList>
    </citation>
    <scope>NUCLEOTIDE SEQUENCE [LARGE SCALE GENOMIC DNA]</scope>
    <source>
        <strain evidence="6 7">NCTC13336</strain>
    </source>
</reference>
<evidence type="ECO:0000256" key="3">
    <source>
        <dbReference type="ARBA" id="ARBA00022679"/>
    </source>
</evidence>
<dbReference type="Proteomes" id="UP000254293">
    <property type="component" value="Unassembled WGS sequence"/>
</dbReference>
<keyword evidence="3 6" id="KW-0808">Transferase</keyword>
<evidence type="ECO:0000313" key="7">
    <source>
        <dbReference type="Proteomes" id="UP000254293"/>
    </source>
</evidence>
<dbReference type="PANTHER" id="PTHR12526:SF640">
    <property type="entry name" value="COLANIC ACID BIOSYNTHESIS GLYCOSYLTRANSFERASE WCAL-RELATED"/>
    <property type="match status" value="1"/>
</dbReference>
<dbReference type="Gene3D" id="3.40.50.2000">
    <property type="entry name" value="Glycogen Phosphorylase B"/>
    <property type="match status" value="2"/>
</dbReference>
<dbReference type="InterPro" id="IPR028098">
    <property type="entry name" value="Glyco_trans_4-like_N"/>
</dbReference>
<dbReference type="AlphaFoldDB" id="A0A377R0Q7"/>
<comment type="similarity">
    <text evidence="1">Belongs to the glycosyltransferase group 1 family. Glycosyltransferase 4 subfamily.</text>
</comment>
<dbReference type="Pfam" id="PF13439">
    <property type="entry name" value="Glyco_transf_4"/>
    <property type="match status" value="1"/>
</dbReference>
<dbReference type="RefSeq" id="WP_115307843.1">
    <property type="nucleotide sequence ID" value="NZ_CP091516.1"/>
</dbReference>
<keyword evidence="2" id="KW-0328">Glycosyltransferase</keyword>
<feature type="domain" description="Glycosyltransferase subfamily 4-like N-terminal" evidence="5">
    <location>
        <begin position="13"/>
        <end position="161"/>
    </location>
</feature>
<feature type="domain" description="Glycosyl transferase family 1" evidence="4">
    <location>
        <begin position="180"/>
        <end position="331"/>
    </location>
</feature>
<name>A0A377R0Q7_9NEIS</name>
<dbReference type="EMBL" id="UGJJ01000001">
    <property type="protein sequence ID" value="STR00595.1"/>
    <property type="molecule type" value="Genomic_DNA"/>
</dbReference>
<dbReference type="OrthoDB" id="9805661at2"/>
<evidence type="ECO:0000259" key="4">
    <source>
        <dbReference type="Pfam" id="PF00534"/>
    </source>
</evidence>
<organism evidence="6 7">
    <name type="scientific">Kingella potus</name>
    <dbReference type="NCBI Taxonomy" id="265175"/>
    <lineage>
        <taxon>Bacteria</taxon>
        <taxon>Pseudomonadati</taxon>
        <taxon>Pseudomonadota</taxon>
        <taxon>Betaproteobacteria</taxon>
        <taxon>Neisseriales</taxon>
        <taxon>Neisseriaceae</taxon>
        <taxon>Kingella</taxon>
    </lineage>
</organism>
<dbReference type="Pfam" id="PF00534">
    <property type="entry name" value="Glycos_transf_1"/>
    <property type="match status" value="1"/>
</dbReference>
<keyword evidence="7" id="KW-1185">Reference proteome</keyword>
<gene>
    <name evidence="6" type="ORF">NCTC13336_00804</name>
</gene>
<sequence>MKIVLATSMSGLGGTETASLRLGRLLSARGHDVLLASSDGPLVAQARAAGMRWLPLDFYGGAAGYAKAALSFARLLRRERPALVHCQMARIVPACALAAKAASPRTAVFYHARGLQAATYPKIARLFKHLGVYIIANCRHEQQKLIRHGFPAARTAYTYNALPAVPAAPQKTPRSHIALGTLSRLDKTRAVHLTLDAFSLLCRRGLDVRLHIAGSGEERNALEAQAAALGLSERVRFLGAVRDLDAYFAATDILLNTPDLQGDHGAGVGNNILEAGLYATAVASYDAAGICEMVENGTTGFCTPVRDQTAFAAAVEQLCADPALRRRCSLALRERVLQLCGDDEIYRATMAAYALAGKTDEAV</sequence>
<protein>
    <submittedName>
        <fullName evidence="6">Colanic acid biosynthesis glycosyltransferase WcaL</fullName>
    </submittedName>
</protein>
<dbReference type="SUPFAM" id="SSF53756">
    <property type="entry name" value="UDP-Glycosyltransferase/glycogen phosphorylase"/>
    <property type="match status" value="1"/>
</dbReference>
<evidence type="ECO:0000256" key="1">
    <source>
        <dbReference type="ARBA" id="ARBA00009481"/>
    </source>
</evidence>
<accession>A0A377R0Q7</accession>
<dbReference type="PANTHER" id="PTHR12526">
    <property type="entry name" value="GLYCOSYLTRANSFERASE"/>
    <property type="match status" value="1"/>
</dbReference>
<dbReference type="InterPro" id="IPR001296">
    <property type="entry name" value="Glyco_trans_1"/>
</dbReference>
<evidence type="ECO:0000259" key="5">
    <source>
        <dbReference type="Pfam" id="PF13439"/>
    </source>
</evidence>
<dbReference type="GO" id="GO:0016757">
    <property type="term" value="F:glycosyltransferase activity"/>
    <property type="evidence" value="ECO:0007669"/>
    <property type="project" value="UniProtKB-KW"/>
</dbReference>